<feature type="region of interest" description="Disordered" evidence="4">
    <location>
        <begin position="194"/>
        <end position="215"/>
    </location>
</feature>
<keyword evidence="2" id="KW-0378">Hydrolase</keyword>
<feature type="signal peptide" evidence="5">
    <location>
        <begin position="1"/>
        <end position="19"/>
    </location>
</feature>
<feature type="compositionally biased region" description="Low complexity" evidence="4">
    <location>
        <begin position="32"/>
        <end position="60"/>
    </location>
</feature>
<evidence type="ECO:0000313" key="7">
    <source>
        <dbReference type="Proteomes" id="UP001595765"/>
    </source>
</evidence>
<evidence type="ECO:0000313" key="6">
    <source>
        <dbReference type="EMBL" id="MFC4031723.1"/>
    </source>
</evidence>
<feature type="chain" id="PRO_5045180478" evidence="5">
    <location>
        <begin position="20"/>
        <end position="1369"/>
    </location>
</feature>
<sequence>MHRSVPPPGRFGRASVALAAVTAAVTASVAVPAAASAPPPASSRAASSPPALSPLAKAASPKPPPKQRQGVVSGQVLVTLTASTSVTGAETAGSRVAARVPDTSSAGLDARLRSAGAVSLRPLLPGLSPDSVNGLVSAARSALGADTSDLARTYVLQTKDKDSAAVARALRGTPGVAAAEPDRYVNTMNSGAQPLPSAVGATRAPAATPPAGRTDASGVPANYALSDSAQAFLNAGGVDAVGAFSLLQGRYGQQPGAGETVTNVSIGDLTDQSMADAGDPYVRSNGPTTVVSEGQRYLDLPSMPLIPTYVAEDAGGLDGAASTENQDASLGEVMLDFGVMAPLPHDRQRPADTGSGYTDLLGIAPGAHYRLVVPEQPTTDRIAGALLAAARQSPRPDVITASLGFGTDAQGFPGRYLEDDPVIRSVVASIVRQDGIVVSISSNDGTRLYTPASVGPDGGSTPTDTAGKAAAATTIDDDAASTTPTEVPDSGAIAAGGTTLDDTLAQGAGGPATTAETRISGFGTFSSGFGSRVDLSAPSDNIVAFSHTAGGAAQEVDASLNGGTSASAPEIAAAAAVVLQAGRLGGHALTPARVRQLLEQTGRAVPTPPQIDRTLHVGPQIDVTAAAEKALGRRTPGGPSLVRLSVAHRVIAGGLGGSFTETTDPDRIDLGDMASGGDGEGLVGPVTFAGDVTGLDGAGAAYTLTVGRTVFRSGSPAIRVTPRQLLAAAGLPVVATADRALTVTYAVVSGGRTVATARRTLTVGPSDGAYAEAAAPKAPAVVSAGHAVTVSYDLSGVAATADPQLVVSGVGHWNPALGPVFSAAWHQSLTAASGTITLPAAAFDGGGGIYGIGIAQSGFGGNPQYISWSEFAPVRVSGGTADQRAAAPLITGGDGVPGHTAEVTRAAPEFTLRYDAGEVRGARSAEVEFSAPAPTVNGSLNTFTDANGSGLDDDGVNTPSTTHRTLPAVSGSIRLDALGLGLSGSEVYDVRVLALDRDHHVIGQASALSTLSVDDGPAPGGSTVLSFATAGSHSVAALRTAAGGTEIRRYDPATGVYGAVIASDGGAGSDYEVLGASADRALVVHQAAPGGDVGVETWNTATGKLVGSGRLPADSYTFVVGRVDAAHDRGALLLRSAADGGDLVLPVDLASGVAGAPIPADPDGVPAGTYSLLDFDTSTGAVYLAKGAPAFLCLGGVTVARVDLVARTVTGAGSTSGCSHGFASDGAGTLYNLSATSISTKIVPGSVLTGLDETSGTQGEPVSLRQQVPVALAVDGVHRLALVSYSSPAGTAYFGSQQGLVLDNNATGQLLLVDLASGTVLRTLTGFSMDSHGGPLVHGGEMNSLQLDPKTRTGWTYAAYDGQIQQFSY</sequence>
<dbReference type="Gene3D" id="3.40.50.200">
    <property type="entry name" value="Peptidase S8/S53 domain"/>
    <property type="match status" value="1"/>
</dbReference>
<dbReference type="InterPro" id="IPR036852">
    <property type="entry name" value="Peptidase_S8/S53_dom_sf"/>
</dbReference>
<evidence type="ECO:0000256" key="5">
    <source>
        <dbReference type="SAM" id="SignalP"/>
    </source>
</evidence>
<keyword evidence="7" id="KW-1185">Reference proteome</keyword>
<keyword evidence="5" id="KW-0732">Signal</keyword>
<feature type="compositionally biased region" description="Low complexity" evidence="4">
    <location>
        <begin position="461"/>
        <end position="485"/>
    </location>
</feature>
<accession>A0ABV8HKP3</accession>
<feature type="region of interest" description="Disordered" evidence="4">
    <location>
        <begin position="32"/>
        <end position="72"/>
    </location>
</feature>
<evidence type="ECO:0000256" key="1">
    <source>
        <dbReference type="ARBA" id="ARBA00022670"/>
    </source>
</evidence>
<dbReference type="Proteomes" id="UP001595765">
    <property type="component" value="Unassembled WGS sequence"/>
</dbReference>
<gene>
    <name evidence="6" type="ORF">ACFO3J_09555</name>
</gene>
<organism evidence="6 7">
    <name type="scientific">Streptomyces polygonati</name>
    <dbReference type="NCBI Taxonomy" id="1617087"/>
    <lineage>
        <taxon>Bacteria</taxon>
        <taxon>Bacillati</taxon>
        <taxon>Actinomycetota</taxon>
        <taxon>Actinomycetes</taxon>
        <taxon>Kitasatosporales</taxon>
        <taxon>Streptomycetaceae</taxon>
        <taxon>Streptomyces</taxon>
    </lineage>
</organism>
<name>A0ABV8HKP3_9ACTN</name>
<comment type="caution">
    <text evidence="6">The sequence shown here is derived from an EMBL/GenBank/DDBJ whole genome shotgun (WGS) entry which is preliminary data.</text>
</comment>
<evidence type="ECO:0000256" key="3">
    <source>
        <dbReference type="ARBA" id="ARBA00022825"/>
    </source>
</evidence>
<dbReference type="EMBL" id="JBHSBB010000008">
    <property type="protein sequence ID" value="MFC4031723.1"/>
    <property type="molecule type" value="Genomic_DNA"/>
</dbReference>
<dbReference type="RefSeq" id="WP_386428056.1">
    <property type="nucleotide sequence ID" value="NZ_JBHSBB010000008.1"/>
</dbReference>
<dbReference type="InterPro" id="IPR011047">
    <property type="entry name" value="Quinoprotein_ADH-like_sf"/>
</dbReference>
<evidence type="ECO:0000256" key="2">
    <source>
        <dbReference type="ARBA" id="ARBA00022801"/>
    </source>
</evidence>
<feature type="compositionally biased region" description="Low complexity" evidence="4">
    <location>
        <begin position="200"/>
        <end position="214"/>
    </location>
</feature>
<reference evidence="7" key="1">
    <citation type="journal article" date="2019" name="Int. J. Syst. Evol. Microbiol.">
        <title>The Global Catalogue of Microorganisms (GCM) 10K type strain sequencing project: providing services to taxonomists for standard genome sequencing and annotation.</title>
        <authorList>
            <consortium name="The Broad Institute Genomics Platform"/>
            <consortium name="The Broad Institute Genome Sequencing Center for Infectious Disease"/>
            <person name="Wu L."/>
            <person name="Ma J."/>
        </authorList>
    </citation>
    <scope>NUCLEOTIDE SEQUENCE [LARGE SCALE GENOMIC DNA]</scope>
    <source>
        <strain evidence="7">CGMCC 4.7237</strain>
    </source>
</reference>
<keyword evidence="1" id="KW-0645">Protease</keyword>
<feature type="region of interest" description="Disordered" evidence="4">
    <location>
        <begin position="447"/>
        <end position="495"/>
    </location>
</feature>
<keyword evidence="3" id="KW-0720">Serine protease</keyword>
<dbReference type="PROSITE" id="PS00138">
    <property type="entry name" value="SUBTILASE_SER"/>
    <property type="match status" value="1"/>
</dbReference>
<protein>
    <submittedName>
        <fullName evidence="6">S8 family serine peptidase</fullName>
    </submittedName>
</protein>
<dbReference type="InterPro" id="IPR023828">
    <property type="entry name" value="Peptidase_S8_Ser-AS"/>
</dbReference>
<dbReference type="SUPFAM" id="SSF52743">
    <property type="entry name" value="Subtilisin-like"/>
    <property type="match status" value="1"/>
</dbReference>
<proteinExistence type="predicted"/>
<evidence type="ECO:0000256" key="4">
    <source>
        <dbReference type="SAM" id="MobiDB-lite"/>
    </source>
</evidence>
<dbReference type="SUPFAM" id="SSF50998">
    <property type="entry name" value="Quinoprotein alcohol dehydrogenase-like"/>
    <property type="match status" value="1"/>
</dbReference>